<dbReference type="HOGENOM" id="CLU_1978917_0_0_4"/>
<sequence precursor="true">MTRFSPFLLASMAFIPVGQSMAEESTLGAIPALSNSNNASSGVAVSPPAQLNTRSRLSPVIVLPPESLEPRTLVVPLPSEGGPPVVMRKNSIEVVPSLQPALPKSKASPDAGNVTGNRKPLPPVVD</sequence>
<name>C6X9W2_METGS</name>
<keyword evidence="2" id="KW-0732">Signal</keyword>
<evidence type="ECO:0000256" key="2">
    <source>
        <dbReference type="SAM" id="SignalP"/>
    </source>
</evidence>
<protein>
    <submittedName>
        <fullName evidence="3">Uncharacterized protein</fullName>
    </submittedName>
</protein>
<dbReference type="AlphaFoldDB" id="C6X9W2"/>
<evidence type="ECO:0000313" key="3">
    <source>
        <dbReference type="EMBL" id="ACT51503.1"/>
    </source>
</evidence>
<proteinExistence type="predicted"/>
<evidence type="ECO:0000313" key="4">
    <source>
        <dbReference type="Proteomes" id="UP000002743"/>
    </source>
</evidence>
<dbReference type="EMBL" id="CP001674">
    <property type="protein sequence ID" value="ACT51503.1"/>
    <property type="molecule type" value="Genomic_DNA"/>
</dbReference>
<dbReference type="Proteomes" id="UP000002743">
    <property type="component" value="Chromosome"/>
</dbReference>
<dbReference type="KEGG" id="mei:Msip34_2261"/>
<organism evidence="3 4">
    <name type="scientific">Methylovorus glucosotrophus (strain SIP3-4)</name>
    <dbReference type="NCBI Taxonomy" id="582744"/>
    <lineage>
        <taxon>Bacteria</taxon>
        <taxon>Pseudomonadati</taxon>
        <taxon>Pseudomonadota</taxon>
        <taxon>Betaproteobacteria</taxon>
        <taxon>Nitrosomonadales</taxon>
        <taxon>Methylophilaceae</taxon>
        <taxon>Methylovorus</taxon>
    </lineage>
</organism>
<feature type="chain" id="PRO_5002973645" evidence="2">
    <location>
        <begin position="23"/>
        <end position="126"/>
    </location>
</feature>
<reference evidence="4" key="1">
    <citation type="submission" date="2009-07" db="EMBL/GenBank/DDBJ databases">
        <title>Complete sequence of chromosome of Methylovorus sp. SIP3-4.</title>
        <authorList>
            <person name="Lucas S."/>
            <person name="Copeland A."/>
            <person name="Lapidus A."/>
            <person name="Glavina del Rio T."/>
            <person name="Tice H."/>
            <person name="Bruce D."/>
            <person name="Goodwin L."/>
            <person name="Pitluck S."/>
            <person name="Clum A."/>
            <person name="Larimer F."/>
            <person name="Land M."/>
            <person name="Hauser L."/>
            <person name="Kyrpides N."/>
            <person name="Mikhailova N."/>
            <person name="Kayluzhnaya M."/>
            <person name="Chistoserdova L."/>
        </authorList>
    </citation>
    <scope>NUCLEOTIDE SEQUENCE [LARGE SCALE GENOMIC DNA]</scope>
    <source>
        <strain evidence="4">SIP3-4</strain>
    </source>
</reference>
<feature type="region of interest" description="Disordered" evidence="1">
    <location>
        <begin position="97"/>
        <end position="126"/>
    </location>
</feature>
<reference evidence="3 4" key="2">
    <citation type="journal article" date="2011" name="J. Bacteriol.">
        <title>Genomes of three methylotrophs from a single niche uncover genetic and metabolic divergence of Methylophilaceae.</title>
        <authorList>
            <person name="Lapidus A."/>
            <person name="Clum A."/>
            <person name="Labutti K."/>
            <person name="Kaluzhnaya M.G."/>
            <person name="Lim S."/>
            <person name="Beck D.A."/>
            <person name="Glavina Del Rio T."/>
            <person name="Nolan M."/>
            <person name="Mavromatis K."/>
            <person name="Huntemann M."/>
            <person name="Lucas S."/>
            <person name="Lidstrom M.E."/>
            <person name="Ivanova N."/>
            <person name="Chistoserdova L."/>
        </authorList>
    </citation>
    <scope>NUCLEOTIDE SEQUENCE [LARGE SCALE GENOMIC DNA]</scope>
    <source>
        <strain evidence="3 4">SIP3-4</strain>
    </source>
</reference>
<evidence type="ECO:0000256" key="1">
    <source>
        <dbReference type="SAM" id="MobiDB-lite"/>
    </source>
</evidence>
<gene>
    <name evidence="3" type="ordered locus">Msip34_2261</name>
</gene>
<accession>C6X9W2</accession>
<dbReference type="OrthoDB" id="9969308at2"/>
<keyword evidence="4" id="KW-1185">Reference proteome</keyword>
<feature type="signal peptide" evidence="2">
    <location>
        <begin position="1"/>
        <end position="22"/>
    </location>
</feature>
<dbReference type="RefSeq" id="WP_015830811.1">
    <property type="nucleotide sequence ID" value="NC_012969.1"/>
</dbReference>